<sequence>MCFQRGAGAPVALNDNGIGCIPHPSHPRCHPGLDPGPIPRFIHKPPDRGAHPGTSRPRPNIEDDIGVVGRKHTPTQPPPEKGEELIQFVAPSTDDRRPYSSPFPGGGEVGGILPQLNLSPPPMPSSIIPPSSGIRAALQRPVSGLTVGREKVALRPGLSGGDNRAGAKANAGVTICLPIKSRRPEAAFVSLLLLPTRRLPSRGPLVLLHRRSFDRPGTRVEYSPQPCLSLPISLVA</sequence>
<evidence type="ECO:0000256" key="1">
    <source>
        <dbReference type="SAM" id="MobiDB-lite"/>
    </source>
</evidence>
<dbReference type="EMBL" id="FOMB01000001">
    <property type="protein sequence ID" value="SFB93529.1"/>
    <property type="molecule type" value="Genomic_DNA"/>
</dbReference>
<evidence type="ECO:0000313" key="2">
    <source>
        <dbReference type="EMBL" id="SFB93529.1"/>
    </source>
</evidence>
<dbReference type="Proteomes" id="UP000182258">
    <property type="component" value="Unassembled WGS sequence"/>
</dbReference>
<gene>
    <name evidence="2" type="ORF">SAMN04488059_101109</name>
</gene>
<reference evidence="2 3" key="1">
    <citation type="submission" date="2016-10" db="EMBL/GenBank/DDBJ databases">
        <authorList>
            <person name="de Groot N.N."/>
        </authorList>
    </citation>
    <scope>NUCLEOTIDE SEQUENCE [LARGE SCALE GENOMIC DNA]</scope>
    <source>
        <strain evidence="2 3">CGMCC 1.10210</strain>
    </source>
</reference>
<dbReference type="AlphaFoldDB" id="A0A1I1F263"/>
<proteinExistence type="predicted"/>
<organism evidence="2 3">
    <name type="scientific">Devosia psychrophila</name>
    <dbReference type="NCBI Taxonomy" id="728005"/>
    <lineage>
        <taxon>Bacteria</taxon>
        <taxon>Pseudomonadati</taxon>
        <taxon>Pseudomonadota</taxon>
        <taxon>Alphaproteobacteria</taxon>
        <taxon>Hyphomicrobiales</taxon>
        <taxon>Devosiaceae</taxon>
        <taxon>Devosia</taxon>
    </lineage>
</organism>
<accession>A0A1I1F263</accession>
<evidence type="ECO:0000313" key="3">
    <source>
        <dbReference type="Proteomes" id="UP000182258"/>
    </source>
</evidence>
<feature type="region of interest" description="Disordered" evidence="1">
    <location>
        <begin position="40"/>
        <end position="83"/>
    </location>
</feature>
<protein>
    <submittedName>
        <fullName evidence="2">Uncharacterized protein</fullName>
    </submittedName>
</protein>
<name>A0A1I1F263_9HYPH</name>
<dbReference type="STRING" id="728005.SAMN04488059_101109"/>